<sequence>MVHCLALPLLIAFLPIWFGWIDVPDSFHVVVLLIALPFSSVILWRAEKRSVHMLFTLRLGLLGLGLMAGSLLLEGQVVEPWVTTAGAAMLAAAHIMNWRSRMSCPE</sequence>
<evidence type="ECO:0000256" key="1">
    <source>
        <dbReference type="SAM" id="Phobius"/>
    </source>
</evidence>
<keyword evidence="3" id="KW-1185">Reference proteome</keyword>
<protein>
    <submittedName>
        <fullName evidence="2">MerC family mercury resistance protein</fullName>
    </submittedName>
</protein>
<dbReference type="GO" id="GO:0016020">
    <property type="term" value="C:membrane"/>
    <property type="evidence" value="ECO:0007669"/>
    <property type="project" value="InterPro"/>
</dbReference>
<feature type="transmembrane region" description="Helical" evidence="1">
    <location>
        <begin position="53"/>
        <end position="72"/>
    </location>
</feature>
<dbReference type="InterPro" id="IPR004891">
    <property type="entry name" value="Mercury-R_MerC"/>
</dbReference>
<gene>
    <name evidence="2" type="ORF">GRI91_10600</name>
</gene>
<organism evidence="2 3">
    <name type="scientific">Altericroceibacterium endophyticum</name>
    <dbReference type="NCBI Taxonomy" id="1808508"/>
    <lineage>
        <taxon>Bacteria</taxon>
        <taxon>Pseudomonadati</taxon>
        <taxon>Pseudomonadota</taxon>
        <taxon>Alphaproteobacteria</taxon>
        <taxon>Sphingomonadales</taxon>
        <taxon>Erythrobacteraceae</taxon>
        <taxon>Altericroceibacterium</taxon>
    </lineage>
</organism>
<feature type="transmembrane region" description="Helical" evidence="1">
    <location>
        <begin position="28"/>
        <end position="46"/>
    </location>
</feature>
<accession>A0A6I4T5P8</accession>
<keyword evidence="1" id="KW-0812">Transmembrane</keyword>
<name>A0A6I4T5P8_9SPHN</name>
<evidence type="ECO:0000313" key="3">
    <source>
        <dbReference type="Proteomes" id="UP000438476"/>
    </source>
</evidence>
<evidence type="ECO:0000313" key="2">
    <source>
        <dbReference type="EMBL" id="MXO66206.1"/>
    </source>
</evidence>
<dbReference type="Proteomes" id="UP000438476">
    <property type="component" value="Unassembled WGS sequence"/>
</dbReference>
<proteinExistence type="predicted"/>
<dbReference type="Pfam" id="PF03203">
    <property type="entry name" value="MerC"/>
    <property type="match status" value="1"/>
</dbReference>
<comment type="caution">
    <text evidence="2">The sequence shown here is derived from an EMBL/GenBank/DDBJ whole genome shotgun (WGS) entry which is preliminary data.</text>
</comment>
<reference evidence="2 3" key="1">
    <citation type="submission" date="2019-12" db="EMBL/GenBank/DDBJ databases">
        <title>Genomic-based taxomic classification of the family Erythrobacteraceae.</title>
        <authorList>
            <person name="Xu L."/>
        </authorList>
    </citation>
    <scope>NUCLEOTIDE SEQUENCE [LARGE SCALE GENOMIC DNA]</scope>
    <source>
        <strain evidence="2 3">LMG 29518</strain>
    </source>
</reference>
<dbReference type="EMBL" id="WTYT01000004">
    <property type="protein sequence ID" value="MXO66206.1"/>
    <property type="molecule type" value="Genomic_DNA"/>
</dbReference>
<keyword evidence="1" id="KW-0472">Membrane</keyword>
<feature type="transmembrane region" description="Helical" evidence="1">
    <location>
        <begin position="78"/>
        <end position="96"/>
    </location>
</feature>
<keyword evidence="1" id="KW-1133">Transmembrane helix</keyword>
<dbReference type="GO" id="GO:0015097">
    <property type="term" value="F:mercury ion transmembrane transporter activity"/>
    <property type="evidence" value="ECO:0007669"/>
    <property type="project" value="InterPro"/>
</dbReference>
<dbReference type="AlphaFoldDB" id="A0A6I4T5P8"/>